<feature type="domain" description="Autotransporter" evidence="1">
    <location>
        <begin position="1919"/>
        <end position="2212"/>
    </location>
</feature>
<dbReference type="Pfam" id="PF03797">
    <property type="entry name" value="Autotransporter"/>
    <property type="match status" value="1"/>
</dbReference>
<dbReference type="eggNOG" id="COG3468">
    <property type="taxonomic scope" value="Bacteria"/>
</dbReference>
<dbReference type="EMBL" id="CM000440">
    <property type="protein sequence ID" value="EDK88099.1"/>
    <property type="molecule type" value="Genomic_DNA"/>
</dbReference>
<protein>
    <submittedName>
        <fullName evidence="2">Possible outer membrane protein</fullName>
    </submittedName>
</protein>
<dbReference type="SMART" id="SM00869">
    <property type="entry name" value="Autotransporter"/>
    <property type="match status" value="1"/>
</dbReference>
<dbReference type="Proteomes" id="UP000001921">
    <property type="component" value="Chromosome"/>
</dbReference>
<name>A5TT74_FUSNP</name>
<reference evidence="2" key="2">
    <citation type="submission" date="2007-05" db="EMBL/GenBank/DDBJ databases">
        <title>Genome sequence of Fusobacterium nucleatum subspecies polymorphum - a genetically tractable Fusobacterium.</title>
        <authorList>
            <person name="Karpathy S.E."/>
            <person name="Xiang Q."/>
            <person name="Gioia J."/>
            <person name="Jiang H."/>
            <person name="Liu Y."/>
            <person name="Petrosino J.F."/>
            <person name="Yerrapragada S."/>
            <person name="Fox G.E."/>
            <person name="Kinder Haake S."/>
            <person name="Weinstock G.M."/>
            <person name="Highlander S.K."/>
        </authorList>
    </citation>
    <scope>NUCLEOTIDE SEQUENCE [LARGE SCALE GENOMIC DNA]</scope>
    <source>
        <strain evidence="2">ATCC 10953</strain>
    </source>
</reference>
<dbReference type="NCBIfam" id="NF033175">
    <property type="entry name" value="fuso_auto_Nterm"/>
    <property type="match status" value="1"/>
</dbReference>
<organism evidence="2">
    <name type="scientific">Fusobacterium polymorphum ATCC 10953</name>
    <dbReference type="NCBI Taxonomy" id="393480"/>
    <lineage>
        <taxon>Bacteria</taxon>
        <taxon>Fusobacteriati</taxon>
        <taxon>Fusobacteriota</taxon>
        <taxon>Fusobacteriia</taxon>
        <taxon>Fusobacteriales</taxon>
        <taxon>Fusobacteriaceae</taxon>
        <taxon>Fusobacterium</taxon>
    </lineage>
</organism>
<dbReference type="PROSITE" id="PS51208">
    <property type="entry name" value="AUTOTRANSPORTER"/>
    <property type="match status" value="1"/>
</dbReference>
<dbReference type="HOGENOM" id="CLU_000258_0_0_0"/>
<sequence>MVNNNLYKVENTLRSIAKRYKSVKYSLGLAILFLMMGVSAFSEEVVAQEAVAQQEVMTTEQIASSKDNLKDSIGGLKSKIDTARAENEKSLAGLRLELIQLMEQGNQVVKSPWASWQFGANYIYNDWQSSYKGRGDKDKLYPYEGKYQRAEWWTASLSENSKNYKNLTKSTDPYSATTTQRGALGEGDYGFIRRTKIQEKPVEMKLQAGVRPRTVSFTPLNIETPSANLGASLNIPNIDIPVFSPVAPTIVIPTLAAVPNITTPGAGGGNGGQVGFWYANGQGEDDGHAVMSEIDILQGNIDATFNNNTSVDFKVSNFKIQKGDNGQSTTSFGGMPLTGAPYTAPFNPATSVNGRADQAIIKHVDTAVAKYKAGTKIVATNNIATPNYGKQILHYDEHYLGTKYTLDQLVAANIITAADREAWKKYLNMSGEFPTHTVSSRPMQMVENAGDWYLRGHKIMAVNLQAHSGGDPKNSIFRNVGSITGLNEASAAGYIGEHVAFMFTQGDASREHRGFDNIGKIEMRAPLSVIFHHNDGGASDTSGHDGLDIMVNSGTAKLYGQKSAGYTSKPGTYPTRAILRLDKPITLLGDQNIGAVIDKKMFFDHFVIKFDVGTEDPRQTVTSATGVNGLENSGNVTLTMADVPAGTTAAQLAKLNQEAKYLTNNSTGYYSTYAGAYALKDFQINLGKFARDSVGLRVNGSDLTIGNSTAAHTVAVKNFIKHVGNYVNDKVSTTNITTGNILVYMDPGATNKLSISYDTELSVKNSKSATGIFVKEASKLVNKAKITMINAPESKGIIVTKGVVTPDVENYNDIIVEGKKAIGIANYGKFEQKVKAAGVKTNIQATGENAIAVYTNNTANPLKLNSVNVKVKDGAVGLYPEAAVGNKSTMELRDVNIEVGKNALMLYNYTGSNSTQVGDFDLKTDVTASVADGGVAFYNKGTIASIPSYLNMLKGNKTLKLTVKNGGRVFVLDDPSSTFNLSSLPSGSGTSTIANAAGNGSVQITIASGAKYKYYTANGGTLNVDTNVDLSKSTDNYFKNDIMSASVNVTKPMTNNGKAIADGTKYAIAQKNADPTNINKVTVTVNAPITLTKVKGLVGVAVDAGKIINNNTITVTGDNGIGLLGAHKTEMINNKNIIVGNSGIGILGLNKLTSTSQAAGYKITQAANSTIKYSGNAKSAFGVVALNNDGATTTYTSNVTLGANSQIDFSNAVGGIGVLLRGTKINFADNGSIIKVGKQGRGIFIEDKSTNAANAFSLALNGGRVDAHGDNAIGVYTNKTLTTAKAVDVKGKKAAGYYSKENLTLQAGANVTVQDSTGGNNDKSLGVFAEKGVDVQSKVTVGKSSIGIYKKQGTTVNNIQLAGNSEVTVKDGGVGVYAEKANITTNSGTKFSVANNKAIGVYAVKGSTVNNSSTNFSIGSSSFGFVTENSTYNGGTEIATLNKDNSIFLYAKNSTVTDIGTITGIGNKGVGVYGVDSNITSTHNIDLSTGKGNIGIYGEGAGKTITSTGSITVGESILDSDDDTKSFYSIGIAGNKGVRINSNGGAITLKGNNGIGIYATGANTYVENKKDIVFAPTGKVDRMIGMFVNDGATAVNYGNIYTASNYSGNSNVKGLVGIAVVKGTLENHGNITVDADGSFGLIVNNAVIKNYGTITVNGKDSIGAMYDAGTKGATGKNQTSDYNVGGGSITATGPGASNYKTSYNPDKTIPTNDKTEIKLENGKLVVKRDGQVVPDALVNTLGNKNNLWFSNVGIYIDTLGRTNPIQGTGFNGAGINDLIIGAEAADVTNSKNVRIGKNIMQRFINWSAANPATSLDIYSGSLTWSASYDPSRGEAIMAKIDYKNYANKDQNEYNFLDGLEQRYGMNALDSREKALFNKINSIQKNEGVLLTQAFDEMMGHQYANVQQRINATGNILDKEFDYLRSEWQTASKDSNKIKTFGTKGEYNTDTAGVIDYKYNAYGVAYVHENEDIKLGRGIGWYAGIVQNTIKFKDIGNSKEEQLQGKIGIFKSVPFDDNNSLNWTISGDIFAGYNKMKRKFLVVDEVFNAKANYYNYGVSIKNEIGKEFRLSESFTLRPYAALDLEYGRISKIREKSGEVKLEVKQNDYISVKPEIGAELGFKHYFGAKTFRAGLGVAYENELGKVANGKNKARVANTTADWFNIRGEKEDRRGNVKFDLNLGLDNQRFGVTGNVGYDTKGQNVRGGLGLRVIF</sequence>
<accession>A5TT74</accession>
<dbReference type="InterPro" id="IPR036709">
    <property type="entry name" value="Autotransporte_beta_dom_sf"/>
</dbReference>
<dbReference type="InterPro" id="IPR053787">
    <property type="entry name" value="Autotransptr-assoc_N"/>
</dbReference>
<dbReference type="InterPro" id="IPR005546">
    <property type="entry name" value="Autotransporte_beta"/>
</dbReference>
<evidence type="ECO:0000259" key="1">
    <source>
        <dbReference type="PROSITE" id="PS51208"/>
    </source>
</evidence>
<dbReference type="RefSeq" id="WP_005895795.1">
    <property type="nucleotide sequence ID" value="NZ_CM000440.1"/>
</dbReference>
<reference evidence="2" key="1">
    <citation type="submission" date="2006-07" db="EMBL/GenBank/DDBJ databases">
        <authorList>
            <person name="Qin X."/>
            <person name="Weinstock G.M."/>
        </authorList>
    </citation>
    <scope>NUCLEOTIDE SEQUENCE [LARGE SCALE GENOMIC DNA]</scope>
    <source>
        <strain evidence="2">ATCC 10953</strain>
    </source>
</reference>
<gene>
    <name evidence="2" type="ORF">FNP_0284</name>
</gene>
<proteinExistence type="predicted"/>
<dbReference type="SUPFAM" id="SSF103515">
    <property type="entry name" value="Autotransporter"/>
    <property type="match status" value="1"/>
</dbReference>
<dbReference type="Gene3D" id="2.40.128.130">
    <property type="entry name" value="Autotransporter beta-domain"/>
    <property type="match status" value="1"/>
</dbReference>
<dbReference type="GeneID" id="45634489"/>
<evidence type="ECO:0000313" key="2">
    <source>
        <dbReference type="EMBL" id="EDK88099.1"/>
    </source>
</evidence>
<dbReference type="eggNOG" id="COG3210">
    <property type="taxonomic scope" value="Bacteria"/>
</dbReference>